<feature type="transmembrane region" description="Helical" evidence="2">
    <location>
        <begin position="108"/>
        <end position="135"/>
    </location>
</feature>
<keyword evidence="4" id="KW-1185">Reference proteome</keyword>
<dbReference type="EMBL" id="CP058649">
    <property type="protein sequence ID" value="QUI21012.1"/>
    <property type="molecule type" value="Genomic_DNA"/>
</dbReference>
<accession>A0A8J8SF34</accession>
<keyword evidence="2" id="KW-0812">Transmembrane</keyword>
<gene>
    <name evidence="3" type="ORF">HZI73_01295</name>
</gene>
<feature type="transmembrane region" description="Helical" evidence="2">
    <location>
        <begin position="141"/>
        <end position="159"/>
    </location>
</feature>
<dbReference type="RefSeq" id="WP_212696471.1">
    <property type="nucleotide sequence ID" value="NZ_CP058649.1"/>
</dbReference>
<evidence type="ECO:0000313" key="4">
    <source>
        <dbReference type="Proteomes" id="UP000683246"/>
    </source>
</evidence>
<keyword evidence="2" id="KW-1133">Transmembrane helix</keyword>
<evidence type="ECO:0000313" key="3">
    <source>
        <dbReference type="EMBL" id="QUI21012.1"/>
    </source>
</evidence>
<keyword evidence="2" id="KW-0472">Membrane</keyword>
<evidence type="ECO:0000256" key="1">
    <source>
        <dbReference type="SAM" id="MobiDB-lite"/>
    </source>
</evidence>
<reference evidence="3" key="1">
    <citation type="submission" date="2020-07" db="EMBL/GenBank/DDBJ databases">
        <title>Vallitalea pronyensis genome.</title>
        <authorList>
            <person name="Postec A."/>
        </authorList>
    </citation>
    <scope>NUCLEOTIDE SEQUENCE</scope>
    <source>
        <strain evidence="3">FatNI3</strain>
    </source>
</reference>
<dbReference type="KEGG" id="vpy:HZI73_01295"/>
<evidence type="ECO:0000256" key="2">
    <source>
        <dbReference type="SAM" id="Phobius"/>
    </source>
</evidence>
<dbReference type="Proteomes" id="UP000683246">
    <property type="component" value="Chromosome"/>
</dbReference>
<proteinExistence type="predicted"/>
<dbReference type="AlphaFoldDB" id="A0A8J8SF34"/>
<feature type="transmembrane region" description="Helical" evidence="2">
    <location>
        <begin position="171"/>
        <end position="191"/>
    </location>
</feature>
<name>A0A8J8SF34_9FIRM</name>
<feature type="region of interest" description="Disordered" evidence="1">
    <location>
        <begin position="62"/>
        <end position="89"/>
    </location>
</feature>
<protein>
    <submittedName>
        <fullName evidence="3">DUF1700 domain-containing protein</fullName>
    </submittedName>
</protein>
<dbReference type="Pfam" id="PF22564">
    <property type="entry name" value="HAAS"/>
    <property type="match status" value="1"/>
</dbReference>
<sequence>MNKNEYLSKLDALLTVLTYDERKDIMYDYEEHFKAGLADGKTEEDIANELGDPQTLAAQYITYPTPYNPPKEDEKPEEPSPTEEPPRYNRYQQRSYEWDDNVSVGKTVALVSLTIIFGLGIYIGIWGVIIGFYGVGIGTSVAALVIFLETLTGQLFPYVSHPFQVTMFQPLGILTSIFLGSLSGLVFIGTVKLTKLYVRLTKNYIDWSKRFIRRH</sequence>
<organism evidence="3 4">
    <name type="scientific">Vallitalea pronyensis</name>
    <dbReference type="NCBI Taxonomy" id="1348613"/>
    <lineage>
        <taxon>Bacteria</taxon>
        <taxon>Bacillati</taxon>
        <taxon>Bacillota</taxon>
        <taxon>Clostridia</taxon>
        <taxon>Lachnospirales</taxon>
        <taxon>Vallitaleaceae</taxon>
        <taxon>Vallitalea</taxon>
    </lineage>
</organism>